<reference evidence="3 4" key="1">
    <citation type="submission" date="2014-06" db="EMBL/GenBank/DDBJ databases">
        <authorList>
            <person name="Swart Estienne"/>
        </authorList>
    </citation>
    <scope>NUCLEOTIDE SEQUENCE [LARGE SCALE GENOMIC DNA]</scope>
    <source>
        <strain evidence="3 4">130c</strain>
    </source>
</reference>
<feature type="coiled-coil region" evidence="1">
    <location>
        <begin position="520"/>
        <end position="578"/>
    </location>
</feature>
<dbReference type="Proteomes" id="UP000039865">
    <property type="component" value="Unassembled WGS sequence"/>
</dbReference>
<proteinExistence type="predicted"/>
<gene>
    <name evidence="3" type="primary">Contig14976.g15960</name>
    <name evidence="3" type="ORF">STYLEM_6736</name>
</gene>
<evidence type="ECO:0000313" key="4">
    <source>
        <dbReference type="Proteomes" id="UP000039865"/>
    </source>
</evidence>
<evidence type="ECO:0000313" key="3">
    <source>
        <dbReference type="EMBL" id="CDW77770.1"/>
    </source>
</evidence>
<feature type="compositionally biased region" description="Polar residues" evidence="2">
    <location>
        <begin position="327"/>
        <end position="341"/>
    </location>
</feature>
<name>A0A078A686_STYLE</name>
<dbReference type="InParanoid" id="A0A078A686"/>
<sequence>MQKSQQSNCYKRSAQNSVIDLTGIITAVQTPQMDSSKQSIQMLLSVVDLNLTQKLQQKVQNPHDISLYITIGNDFFTRKSLGQAEGIPIIFQGQELSSILQKELEIIVNQSQNKQNSKIGSLNVKLDALINQKDSNDNEGGQWFNLKRDQFKTEDGDHHNYASEMNETIDDSSSCNTNFFSNTNFESNSKLQIKIKCSLATEQDLLDADKFKTESAGFINAKRAKNRNSICIENSMSVLDESQTENLPTLKSQKSDRLSLSIINNSNLKRPSAMKQSLQDQQKDAEEMNLMSTNRSLSKSFQKQEANLSSLYSQIKKQRKDKLLSESFVSTQSQSKPNSKTRPVIKHKVPTTSIKLGQSRINSTDRTPNRFKPNKQEQKQQIPANQRSASRSMDKKFKSNLTKNGGKDKSFDRGQPQVNILEVKVVELKPREKVEKIKKMIDNQIMPQVSQLQQNQFKTQAEKVRVLDNLELLIKKLCKLHAKNVPEQQAYTDIYNEIVLENNIQSNIIEESGKKLSEILNYLEQQIKDLNIQLSSSIDQNDSLNLKVLQENSDKQELIQLQSQYQQLEQKLFDIQINQISSSGNISDIKDEKLIDLTSNLEDEKMLEKTNIINNLELQRLQQQQLEQSSANLKLMTDFQITQNQIYNSQQEISLRENQLESIRKQKRQQLKNSRQKLIDQKTLIFNLNQQYSYYKKEISKISKQIIKYEDSINAIKNSKEITLNQSFQAAQSNPGQDIKAQRQGIQEKLRRIANEMLEILQPQITEDLFTIDQTSVDEIIVKFNDMKVQIKDLKFSELSEEDSIQLHTHLEKIKLFLENAQAQNESIAEFVLNQEQLIQQQAMEQLNQQGKIQALKYSINTYLLPEQNQTYQDITRDVRMIQVFEKEKECLLQKLQEKSSLLYQQQKRDVFQNDTIKKQNQHLLAHDLKIRLLAEKLEAKYKEKFTYRGNGDRKDNLDQFVIKYFKENKLYMIGETINVQTGLYILGCKGRAVKLKQAADKLMVQDEENKMVKIEKYLAKMNPEGYERIQIVQKDPNIDLKTLKDQVQGNKKHNFKSKSTNKSPIQAQSFRSEIREQSVTSSVMDKSPMRVTSNGISNFQRMGEKLKLNQTNGGQTDRNMSISLNFTEMSLLLGMNQNANQNSSNQPTLNDTGNVKKCQINL</sequence>
<dbReference type="AlphaFoldDB" id="A0A078A686"/>
<dbReference type="EMBL" id="CCKQ01006459">
    <property type="protein sequence ID" value="CDW77770.1"/>
    <property type="molecule type" value="Genomic_DNA"/>
</dbReference>
<feature type="compositionally biased region" description="Polar residues" evidence="2">
    <location>
        <begin position="350"/>
        <end position="366"/>
    </location>
</feature>
<feature type="region of interest" description="Disordered" evidence="2">
    <location>
        <begin position="1049"/>
        <end position="1070"/>
    </location>
</feature>
<organism evidence="3 4">
    <name type="scientific">Stylonychia lemnae</name>
    <name type="common">Ciliate</name>
    <dbReference type="NCBI Taxonomy" id="5949"/>
    <lineage>
        <taxon>Eukaryota</taxon>
        <taxon>Sar</taxon>
        <taxon>Alveolata</taxon>
        <taxon>Ciliophora</taxon>
        <taxon>Intramacronucleata</taxon>
        <taxon>Spirotrichea</taxon>
        <taxon>Stichotrichia</taxon>
        <taxon>Sporadotrichida</taxon>
        <taxon>Oxytrichidae</taxon>
        <taxon>Stylonychinae</taxon>
        <taxon>Stylonychia</taxon>
    </lineage>
</organism>
<keyword evidence="4" id="KW-1185">Reference proteome</keyword>
<feature type="compositionally biased region" description="Polar residues" evidence="2">
    <location>
        <begin position="379"/>
        <end position="391"/>
    </location>
</feature>
<evidence type="ECO:0000256" key="2">
    <source>
        <dbReference type="SAM" id="MobiDB-lite"/>
    </source>
</evidence>
<protein>
    <submittedName>
        <fullName evidence="3">Uncharacterized protein</fullName>
    </submittedName>
</protein>
<evidence type="ECO:0000256" key="1">
    <source>
        <dbReference type="SAM" id="Coils"/>
    </source>
</evidence>
<accession>A0A078A686</accession>
<feature type="region of interest" description="Disordered" evidence="2">
    <location>
        <begin position="326"/>
        <end position="414"/>
    </location>
</feature>
<keyword evidence="1" id="KW-0175">Coiled coil</keyword>
<feature type="compositionally biased region" description="Polar residues" evidence="2">
    <location>
        <begin position="1058"/>
        <end position="1070"/>
    </location>
</feature>